<dbReference type="InterPro" id="IPR011042">
    <property type="entry name" value="6-blade_b-propeller_TolB-like"/>
</dbReference>
<dbReference type="EMBL" id="JAWDIO010000002">
    <property type="protein sequence ID" value="MDU0353290.1"/>
    <property type="molecule type" value="Genomic_DNA"/>
</dbReference>
<dbReference type="SUPFAM" id="SSF50952">
    <property type="entry name" value="Soluble quinoprotein glucose dehydrogenase"/>
    <property type="match status" value="1"/>
</dbReference>
<sequence length="375" mass="41322">MKNSNKAFSVTATTLLWLIFLFGCQKNLPMHSSLHSADVVGDAEPLTMPAENRFVRDVLDFNLSEPMELDELPNIGILFIERRGLIKLYDFNLAKTVSIGKLDVYYHEEDGLLGLAVDPNYAQNNWIYLFYSVPGAAPIQHVSRFTLVNKKLDLSSEKVLLTIPVIRGCCHSGGALEFGPKGNLFIGVGDNTHPLGDSDGFAPIDEREGRALWDAQKSAANTNDFRGKILRIKPEDDGSYSIPAGNLFPVGTAKTKPEIYAMGVRNPFRFDIDNSTGILYWGDVGPDAGKAKPDRGPKGLGEFNQAKQASNWGWPYTRGNNQTYNAYDYSGTTSGPKFDPNNLVNMSPNNTGLSQLPPAHKSMIWYGYDASEAFP</sequence>
<dbReference type="RefSeq" id="WP_316024972.1">
    <property type="nucleotide sequence ID" value="NZ_JAWDIO010000002.1"/>
</dbReference>
<dbReference type="PROSITE" id="PS51257">
    <property type="entry name" value="PROKAR_LIPOPROTEIN"/>
    <property type="match status" value="1"/>
</dbReference>
<comment type="caution">
    <text evidence="2">The sequence shown here is derived from an EMBL/GenBank/DDBJ whole genome shotgun (WGS) entry which is preliminary data.</text>
</comment>
<reference evidence="2 3" key="1">
    <citation type="submission" date="2023-10" db="EMBL/GenBank/DDBJ databases">
        <title>Glaciecola aquimarina strain GGW-M5 nov., isolated from a coastal seawater.</title>
        <authorList>
            <person name="Bayburt H."/>
            <person name="Kim J.M."/>
            <person name="Choi B.J."/>
            <person name="Jeon C.O."/>
        </authorList>
    </citation>
    <scope>NUCLEOTIDE SEQUENCE [LARGE SCALE GENOMIC DNA]</scope>
    <source>
        <strain evidence="2 3">KCTC 32108</strain>
    </source>
</reference>
<accession>A0ABU3STG4</accession>
<dbReference type="Proteomes" id="UP001247805">
    <property type="component" value="Unassembled WGS sequence"/>
</dbReference>
<dbReference type="Pfam" id="PF07995">
    <property type="entry name" value="GSDH"/>
    <property type="match status" value="1"/>
</dbReference>
<dbReference type="PANTHER" id="PTHR19328">
    <property type="entry name" value="HEDGEHOG-INTERACTING PROTEIN"/>
    <property type="match status" value="1"/>
</dbReference>
<name>A0ABU3STG4_9ALTE</name>
<feature type="domain" description="Glucose/Sorbosone dehydrogenase" evidence="1">
    <location>
        <begin position="63"/>
        <end position="337"/>
    </location>
</feature>
<organism evidence="2 3">
    <name type="scientific">Paraglaciecola aquimarina</name>
    <dbReference type="NCBI Taxonomy" id="1235557"/>
    <lineage>
        <taxon>Bacteria</taxon>
        <taxon>Pseudomonadati</taxon>
        <taxon>Pseudomonadota</taxon>
        <taxon>Gammaproteobacteria</taxon>
        <taxon>Alteromonadales</taxon>
        <taxon>Alteromonadaceae</taxon>
        <taxon>Paraglaciecola</taxon>
    </lineage>
</organism>
<keyword evidence="3" id="KW-1185">Reference proteome</keyword>
<evidence type="ECO:0000313" key="2">
    <source>
        <dbReference type="EMBL" id="MDU0353290.1"/>
    </source>
</evidence>
<dbReference type="InterPro" id="IPR011041">
    <property type="entry name" value="Quinoprot_gluc/sorb_DH_b-prop"/>
</dbReference>
<proteinExistence type="predicted"/>
<dbReference type="PANTHER" id="PTHR19328:SF75">
    <property type="entry name" value="ALDOSE SUGAR DEHYDROGENASE YLII"/>
    <property type="match status" value="1"/>
</dbReference>
<protein>
    <submittedName>
        <fullName evidence="2">PQQ-dependent sugar dehydrogenase</fullName>
    </submittedName>
</protein>
<dbReference type="InterPro" id="IPR012938">
    <property type="entry name" value="Glc/Sorbosone_DH"/>
</dbReference>
<dbReference type="Gene3D" id="2.120.10.30">
    <property type="entry name" value="TolB, C-terminal domain"/>
    <property type="match status" value="1"/>
</dbReference>
<gene>
    <name evidence="2" type="ORF">RS130_04510</name>
</gene>
<evidence type="ECO:0000259" key="1">
    <source>
        <dbReference type="Pfam" id="PF07995"/>
    </source>
</evidence>
<evidence type="ECO:0000313" key="3">
    <source>
        <dbReference type="Proteomes" id="UP001247805"/>
    </source>
</evidence>